<dbReference type="Proteomes" id="UP001602119">
    <property type="component" value="Unassembled WGS sequence"/>
</dbReference>
<name>A0ABW6VA47_MICFU</name>
<dbReference type="InterPro" id="IPR045782">
    <property type="entry name" value="TrbL_3"/>
</dbReference>
<protein>
    <recommendedName>
        <fullName evidence="5">ABC transporter ATP-binding protein</fullName>
    </recommendedName>
</protein>
<keyword evidence="2" id="KW-0472">Membrane</keyword>
<feature type="transmembrane region" description="Helical" evidence="2">
    <location>
        <begin position="251"/>
        <end position="273"/>
    </location>
</feature>
<proteinExistence type="predicted"/>
<keyword evidence="2" id="KW-0812">Transmembrane</keyword>
<keyword evidence="2" id="KW-1133">Transmembrane helix</keyword>
<dbReference type="RefSeq" id="WP_387343695.1">
    <property type="nucleotide sequence ID" value="NZ_JBIAXI010000013.1"/>
</dbReference>
<evidence type="ECO:0000256" key="1">
    <source>
        <dbReference type="SAM" id="MobiDB-lite"/>
    </source>
</evidence>
<sequence>MGCKVNEAVNGWFTSLVRDAVNPAFRLVGQSLLSSPPPSMLARVQELAGHVAMVANALLVLFVLAGGLIVMSYGSVQTSTTVKEVAPRLVVAAILINGSLLVCEQAIELVNALVEGLLGDGVNPQRAGDLLAGKVLALVTNSTGAVIYLVLMAGTAVLMGTILAFIAVIRITLLLFLVIAAPLALLFHALPQTEGIARLWWRCFFGVLAIQILQTLVLILAFKVQLTQPEAHAHEAVLSSGDSPAAQAADVLILIGLLYVLIRIPGWVARTIWQQAQPRLVMRLARTFLLYKTLGVVGGLFRGSQSAGAAARLGSAQKASTSVSHMGGRTRPGLALAAGSGSSGGGGTTQSTSASGAAPANRSPASTSSSSGQQLALPIPLPPNRGKQGTQLALPFPVQRVPRPQAPPIPRPRPTTWVRPKPPWVQDRLPGMPTRRPRPVQLRLRLDPPPDRKGGRR</sequence>
<organism evidence="3 4">
    <name type="scientific">Microtetraspora fusca</name>
    <dbReference type="NCBI Taxonomy" id="1997"/>
    <lineage>
        <taxon>Bacteria</taxon>
        <taxon>Bacillati</taxon>
        <taxon>Actinomycetota</taxon>
        <taxon>Actinomycetes</taxon>
        <taxon>Streptosporangiales</taxon>
        <taxon>Streptosporangiaceae</taxon>
        <taxon>Microtetraspora</taxon>
    </lineage>
</organism>
<evidence type="ECO:0000313" key="3">
    <source>
        <dbReference type="EMBL" id="MFF4775472.1"/>
    </source>
</evidence>
<keyword evidence="4" id="KW-1185">Reference proteome</keyword>
<accession>A0ABW6VA47</accession>
<dbReference type="EMBL" id="JBIAXI010000013">
    <property type="protein sequence ID" value="MFF4775472.1"/>
    <property type="molecule type" value="Genomic_DNA"/>
</dbReference>
<feature type="compositionally biased region" description="Basic and acidic residues" evidence="1">
    <location>
        <begin position="444"/>
        <end position="457"/>
    </location>
</feature>
<feature type="transmembrane region" description="Helical" evidence="2">
    <location>
        <begin position="47"/>
        <end position="73"/>
    </location>
</feature>
<gene>
    <name evidence="3" type="ORF">ACFY05_21700</name>
</gene>
<feature type="compositionally biased region" description="Pro residues" evidence="1">
    <location>
        <begin position="404"/>
        <end position="413"/>
    </location>
</feature>
<evidence type="ECO:0008006" key="5">
    <source>
        <dbReference type="Google" id="ProtNLM"/>
    </source>
</evidence>
<comment type="caution">
    <text evidence="3">The sequence shown here is derived from an EMBL/GenBank/DDBJ whole genome shotgun (WGS) entry which is preliminary data.</text>
</comment>
<feature type="transmembrane region" description="Helical" evidence="2">
    <location>
        <begin position="135"/>
        <end position="156"/>
    </location>
</feature>
<reference evidence="3 4" key="1">
    <citation type="submission" date="2024-10" db="EMBL/GenBank/DDBJ databases">
        <title>The Natural Products Discovery Center: Release of the First 8490 Sequenced Strains for Exploring Actinobacteria Biosynthetic Diversity.</title>
        <authorList>
            <person name="Kalkreuter E."/>
            <person name="Kautsar S.A."/>
            <person name="Yang D."/>
            <person name="Bader C.D."/>
            <person name="Teijaro C.N."/>
            <person name="Fluegel L."/>
            <person name="Davis C.M."/>
            <person name="Simpson J.R."/>
            <person name="Lauterbach L."/>
            <person name="Steele A.D."/>
            <person name="Gui C."/>
            <person name="Meng S."/>
            <person name="Li G."/>
            <person name="Viehrig K."/>
            <person name="Ye F."/>
            <person name="Su P."/>
            <person name="Kiefer A.F."/>
            <person name="Nichols A."/>
            <person name="Cepeda A.J."/>
            <person name="Yan W."/>
            <person name="Fan B."/>
            <person name="Jiang Y."/>
            <person name="Adhikari A."/>
            <person name="Zheng C.-J."/>
            <person name="Schuster L."/>
            <person name="Cowan T.M."/>
            <person name="Smanski M.J."/>
            <person name="Chevrette M.G."/>
            <person name="De Carvalho L.P.S."/>
            <person name="Shen B."/>
        </authorList>
    </citation>
    <scope>NUCLEOTIDE SEQUENCE [LARGE SCALE GENOMIC DNA]</scope>
    <source>
        <strain evidence="3 4">NPDC001281</strain>
    </source>
</reference>
<evidence type="ECO:0000256" key="2">
    <source>
        <dbReference type="SAM" id="Phobius"/>
    </source>
</evidence>
<evidence type="ECO:0000313" key="4">
    <source>
        <dbReference type="Proteomes" id="UP001602119"/>
    </source>
</evidence>
<feature type="transmembrane region" description="Helical" evidence="2">
    <location>
        <begin position="199"/>
        <end position="222"/>
    </location>
</feature>
<feature type="transmembrane region" description="Helical" evidence="2">
    <location>
        <begin position="162"/>
        <end position="187"/>
    </location>
</feature>
<feature type="compositionally biased region" description="Low complexity" evidence="1">
    <location>
        <begin position="349"/>
        <end position="371"/>
    </location>
</feature>
<feature type="region of interest" description="Disordered" evidence="1">
    <location>
        <begin position="319"/>
        <end position="457"/>
    </location>
</feature>
<dbReference type="Pfam" id="PF19590">
    <property type="entry name" value="TrbL_3"/>
    <property type="match status" value="1"/>
</dbReference>